<evidence type="ECO:0000313" key="2">
    <source>
        <dbReference type="Proteomes" id="UP000011058"/>
    </source>
</evidence>
<dbReference type="KEGG" id="fae:FAES_3263"/>
<reference evidence="1 2" key="1">
    <citation type="journal article" date="2012" name="J. Bacteriol.">
        <title>Genome Sequence of Fibrella aestuarina BUZ 2T, a Filamentous Marine Bacterium.</title>
        <authorList>
            <person name="Filippini M."/>
            <person name="Qi W."/>
            <person name="Blom J."/>
            <person name="Goesmann A."/>
            <person name="Smits T.H."/>
            <person name="Bagheri H.C."/>
        </authorList>
    </citation>
    <scope>NUCLEOTIDE SEQUENCE [LARGE SCALE GENOMIC DNA]</scope>
    <source>
        <strain evidence="2">BUZ 2T</strain>
    </source>
</reference>
<dbReference type="STRING" id="1166018.FAES_3263"/>
<dbReference type="AlphaFoldDB" id="I0KAW9"/>
<dbReference type="EMBL" id="HE796683">
    <property type="protein sequence ID" value="CCH01272.1"/>
    <property type="molecule type" value="Genomic_DNA"/>
</dbReference>
<organism evidence="1 2">
    <name type="scientific">Fibrella aestuarina BUZ 2</name>
    <dbReference type="NCBI Taxonomy" id="1166018"/>
    <lineage>
        <taxon>Bacteria</taxon>
        <taxon>Pseudomonadati</taxon>
        <taxon>Bacteroidota</taxon>
        <taxon>Cytophagia</taxon>
        <taxon>Cytophagales</taxon>
        <taxon>Spirosomataceae</taxon>
        <taxon>Fibrella</taxon>
    </lineage>
</organism>
<name>I0KAW9_9BACT</name>
<protein>
    <submittedName>
        <fullName evidence="1">Uncharacterized protein</fullName>
    </submittedName>
</protein>
<gene>
    <name evidence="1" type="ORF">FAES_3263</name>
</gene>
<dbReference type="HOGENOM" id="CLU_2861152_0_0_10"/>
<sequence length="64" mass="7034">MGTDLGNLVKQLQTHCSGNGQHHRQEHIRAEVVFIWILGTSNQVHAYQSADTGADLLTHANVLT</sequence>
<accession>I0KAW9</accession>
<keyword evidence="2" id="KW-1185">Reference proteome</keyword>
<dbReference type="Proteomes" id="UP000011058">
    <property type="component" value="Chromosome"/>
</dbReference>
<evidence type="ECO:0000313" key="1">
    <source>
        <dbReference type="EMBL" id="CCH01272.1"/>
    </source>
</evidence>
<proteinExistence type="predicted"/>